<evidence type="ECO:0000313" key="2">
    <source>
        <dbReference type="EMBL" id="MBB5489540.1"/>
    </source>
</evidence>
<comment type="caution">
    <text evidence="2">The sequence shown here is derived from an EMBL/GenBank/DDBJ whole genome shotgun (WGS) entry which is preliminary data.</text>
</comment>
<proteinExistence type="predicted"/>
<feature type="domain" description="ARB-07466-like C-terminal" evidence="1">
    <location>
        <begin position="136"/>
        <end position="236"/>
    </location>
</feature>
<accession>A0A840VYG6</accession>
<sequence length="264" mass="29213">MTHRSTGSAMAHRRWHGLILSVAILAVLATVGVLGTRWVVENQERIFPVSAPWGPECSVWTGEEQIKLDRDQAQRASTAAAVINQGDSAPVEQPDVDDIPDEVMDALVNGPEDDAGPSMSCRYSGEDVEFEEELPSGMTPRTEAMKAGIEAHFADTSIGGYVPGGYDSGHGEGSAHYEGRALDIFYRPVNEDNRREGWLLAHWLIAHAPEYKIDVIIFDDKIWSTRYPSMGWRHYDADPDNEILRHLDHVHVDVLRGTDPSADA</sequence>
<evidence type="ECO:0000313" key="3">
    <source>
        <dbReference type="Proteomes" id="UP000579647"/>
    </source>
</evidence>
<dbReference type="Proteomes" id="UP000579647">
    <property type="component" value="Unassembled WGS sequence"/>
</dbReference>
<name>A0A840VYG6_9ACTN</name>
<dbReference type="EMBL" id="JACHDO010000001">
    <property type="protein sequence ID" value="MBB5489540.1"/>
    <property type="molecule type" value="Genomic_DNA"/>
</dbReference>
<evidence type="ECO:0000259" key="1">
    <source>
        <dbReference type="Pfam" id="PF26571"/>
    </source>
</evidence>
<keyword evidence="3" id="KW-1185">Reference proteome</keyword>
<dbReference type="AlphaFoldDB" id="A0A840VYG6"/>
<dbReference type="RefSeq" id="WP_184361787.1">
    <property type="nucleotide sequence ID" value="NZ_BAAAKM010000107.1"/>
</dbReference>
<gene>
    <name evidence="2" type="ORF">HNR07_000677</name>
</gene>
<organism evidence="2 3">
    <name type="scientific">Nocardiopsis metallicus</name>
    <dbReference type="NCBI Taxonomy" id="179819"/>
    <lineage>
        <taxon>Bacteria</taxon>
        <taxon>Bacillati</taxon>
        <taxon>Actinomycetota</taxon>
        <taxon>Actinomycetes</taxon>
        <taxon>Streptosporangiales</taxon>
        <taxon>Nocardiopsidaceae</taxon>
        <taxon>Nocardiopsis</taxon>
    </lineage>
</organism>
<dbReference type="Pfam" id="PF26571">
    <property type="entry name" value="VldE"/>
    <property type="match status" value="1"/>
</dbReference>
<dbReference type="InterPro" id="IPR058593">
    <property type="entry name" value="ARB_07466-like_C"/>
</dbReference>
<reference evidence="2 3" key="1">
    <citation type="submission" date="2020-08" db="EMBL/GenBank/DDBJ databases">
        <title>Sequencing the genomes of 1000 actinobacteria strains.</title>
        <authorList>
            <person name="Klenk H.-P."/>
        </authorList>
    </citation>
    <scope>NUCLEOTIDE SEQUENCE [LARGE SCALE GENOMIC DNA]</scope>
    <source>
        <strain evidence="2 3">DSM 44598</strain>
    </source>
</reference>
<protein>
    <recommendedName>
        <fullName evidence="1">ARB-07466-like C-terminal domain-containing protein</fullName>
    </recommendedName>
</protein>